<dbReference type="Gene3D" id="1.25.40.10">
    <property type="entry name" value="Tetratricopeptide repeat domain"/>
    <property type="match status" value="1"/>
</dbReference>
<dbReference type="SMART" id="SM00028">
    <property type="entry name" value="TPR"/>
    <property type="match status" value="3"/>
</dbReference>
<dbReference type="InterPro" id="IPR036322">
    <property type="entry name" value="WD40_repeat_dom_sf"/>
</dbReference>
<sequence>MHRSWKYKKSSMNSMEMLLDRQYGDVELEVQNRLQTAPHLMDRIELEVILEGHNGCVNCLEWSDDGRYLASGSDDFHVMIWDPFRRKSLNEVSPVYSGKCIEDLKTPHTGNIFSVKFLPKSGNSIMATGAGDKCIFVFDLNRNSDPIWNCICHRLRVKRLATAVETPFIFWSVGEDGNVLQFDIREHHKCRSDDKVLLINLGNYLEGKCIAINPRRPELLAVGASDAYARLYDRRKIKLEKVETSKSSRELPKDCVTYFCPGHFSRNTTFSSYDSKAITYLTFNSDGNELLVNMGAEHIYLYDIDNAQQPVFLDLPEYRKPTDESTAEPSRTKRKLPEHVEIYKKRGNDFLENEKYLMAIDQYTQAIQMAPDCPILYLNRATALMRRLWYGDVYAALRDCHIALKLDPSYIKAHFRLARALHDLGRIQEAEMCLKELIARFPNYANNHGVLVLRKEIQMSAENKKNEQSDSFTLLDLSKTEEELRSKAKDYKERFIGHCNTTTDIKEATFFGNDSKYIVAGSDDCNFFIWERPTNMIKSIYKGDMAIVNCVQPHPTTCLLATSGIDHEIKIWSPLARINEERSNRVQYIEGTIDLNQKKMKSDPFDINAPSTYCRSS</sequence>
<dbReference type="InterPro" id="IPR015943">
    <property type="entry name" value="WD40/YVTN_repeat-like_dom_sf"/>
</dbReference>
<dbReference type="PANTHER" id="PTHR15574">
    <property type="entry name" value="WD REPEAT DOMAIN-CONTAINING FAMILY"/>
    <property type="match status" value="1"/>
</dbReference>
<keyword evidence="1 3" id="KW-0853">WD repeat</keyword>
<feature type="repeat" description="WD" evidence="3">
    <location>
        <begin position="50"/>
        <end position="82"/>
    </location>
</feature>
<dbReference type="EMBL" id="LR899014">
    <property type="protein sequence ID" value="CAD7092099.1"/>
    <property type="molecule type" value="Genomic_DNA"/>
</dbReference>
<feature type="repeat" description="WD" evidence="3">
    <location>
        <begin position="541"/>
        <end position="573"/>
    </location>
</feature>
<dbReference type="Proteomes" id="UP000594454">
    <property type="component" value="Chromosome 6"/>
</dbReference>
<dbReference type="InterPro" id="IPR045151">
    <property type="entry name" value="DCAF8"/>
</dbReference>
<dbReference type="PROSITE" id="PS50005">
    <property type="entry name" value="TPR"/>
    <property type="match status" value="1"/>
</dbReference>
<dbReference type="Pfam" id="PF13432">
    <property type="entry name" value="TPR_16"/>
    <property type="match status" value="1"/>
</dbReference>
<dbReference type="GO" id="GO:0045717">
    <property type="term" value="P:negative regulation of fatty acid biosynthetic process"/>
    <property type="evidence" value="ECO:0007669"/>
    <property type="project" value="TreeGrafter"/>
</dbReference>
<proteinExistence type="predicted"/>
<evidence type="ECO:0000256" key="3">
    <source>
        <dbReference type="PROSITE-ProRule" id="PRU00221"/>
    </source>
</evidence>
<name>A0A7R8V441_HERIL</name>
<dbReference type="PROSITE" id="PS50082">
    <property type="entry name" value="WD_REPEATS_2"/>
    <property type="match status" value="2"/>
</dbReference>
<dbReference type="SMART" id="SM00320">
    <property type="entry name" value="WD40"/>
    <property type="match status" value="7"/>
</dbReference>
<dbReference type="PROSITE" id="PS50294">
    <property type="entry name" value="WD_REPEATS_REGION"/>
    <property type="match status" value="1"/>
</dbReference>
<keyword evidence="6" id="KW-1185">Reference proteome</keyword>
<dbReference type="SUPFAM" id="SSF48452">
    <property type="entry name" value="TPR-like"/>
    <property type="match status" value="1"/>
</dbReference>
<dbReference type="InterPro" id="IPR011990">
    <property type="entry name" value="TPR-like_helical_dom_sf"/>
</dbReference>
<dbReference type="AlphaFoldDB" id="A0A7R8V441"/>
<protein>
    <recommendedName>
        <fullName evidence="7">WD and tetratricopeptide repeats protein 1</fullName>
    </recommendedName>
</protein>
<evidence type="ECO:0008006" key="7">
    <source>
        <dbReference type="Google" id="ProtNLM"/>
    </source>
</evidence>
<evidence type="ECO:0000256" key="1">
    <source>
        <dbReference type="ARBA" id="ARBA00022574"/>
    </source>
</evidence>
<gene>
    <name evidence="5" type="ORF">HERILL_LOCUS14488</name>
</gene>
<dbReference type="SUPFAM" id="SSF50978">
    <property type="entry name" value="WD40 repeat-like"/>
    <property type="match status" value="1"/>
</dbReference>
<evidence type="ECO:0000313" key="6">
    <source>
        <dbReference type="Proteomes" id="UP000594454"/>
    </source>
</evidence>
<dbReference type="GO" id="GO:0005737">
    <property type="term" value="C:cytoplasm"/>
    <property type="evidence" value="ECO:0007669"/>
    <property type="project" value="TreeGrafter"/>
</dbReference>
<dbReference type="Pfam" id="PF00400">
    <property type="entry name" value="WD40"/>
    <property type="match status" value="4"/>
</dbReference>
<dbReference type="Gene3D" id="2.130.10.10">
    <property type="entry name" value="YVTN repeat-like/Quinoprotein amine dehydrogenase"/>
    <property type="match status" value="3"/>
</dbReference>
<dbReference type="OrthoDB" id="4869960at2759"/>
<dbReference type="PANTHER" id="PTHR15574:SF40">
    <property type="entry name" value="WD AND TETRATRICOPEPTIDE REPEATS PROTEIN 1"/>
    <property type="match status" value="1"/>
</dbReference>
<keyword evidence="2" id="KW-0677">Repeat</keyword>
<dbReference type="OMA" id="YKQRYVG"/>
<accession>A0A7R8V441</accession>
<dbReference type="GO" id="GO:0080008">
    <property type="term" value="C:Cul4-RING E3 ubiquitin ligase complex"/>
    <property type="evidence" value="ECO:0007669"/>
    <property type="project" value="TreeGrafter"/>
</dbReference>
<evidence type="ECO:0000256" key="4">
    <source>
        <dbReference type="PROSITE-ProRule" id="PRU00339"/>
    </source>
</evidence>
<keyword evidence="4" id="KW-0802">TPR repeat</keyword>
<dbReference type="InterPro" id="IPR001680">
    <property type="entry name" value="WD40_rpt"/>
</dbReference>
<organism evidence="5 6">
    <name type="scientific">Hermetia illucens</name>
    <name type="common">Black soldier fly</name>
    <dbReference type="NCBI Taxonomy" id="343691"/>
    <lineage>
        <taxon>Eukaryota</taxon>
        <taxon>Metazoa</taxon>
        <taxon>Ecdysozoa</taxon>
        <taxon>Arthropoda</taxon>
        <taxon>Hexapoda</taxon>
        <taxon>Insecta</taxon>
        <taxon>Pterygota</taxon>
        <taxon>Neoptera</taxon>
        <taxon>Endopterygota</taxon>
        <taxon>Diptera</taxon>
        <taxon>Brachycera</taxon>
        <taxon>Stratiomyomorpha</taxon>
        <taxon>Stratiomyidae</taxon>
        <taxon>Hermetiinae</taxon>
        <taxon>Hermetia</taxon>
    </lineage>
</organism>
<evidence type="ECO:0000313" key="5">
    <source>
        <dbReference type="EMBL" id="CAD7092099.1"/>
    </source>
</evidence>
<dbReference type="Pfam" id="PF14559">
    <property type="entry name" value="TPR_19"/>
    <property type="match status" value="1"/>
</dbReference>
<feature type="repeat" description="TPR" evidence="4">
    <location>
        <begin position="340"/>
        <end position="373"/>
    </location>
</feature>
<dbReference type="InterPro" id="IPR019734">
    <property type="entry name" value="TPR_rpt"/>
</dbReference>
<dbReference type="InParanoid" id="A0A7R8V441"/>
<dbReference type="FunCoup" id="A0A7R8V441">
    <property type="interactions" value="1479"/>
</dbReference>
<reference evidence="5 6" key="1">
    <citation type="submission" date="2020-11" db="EMBL/GenBank/DDBJ databases">
        <authorList>
            <person name="Wallbank WR R."/>
            <person name="Pardo Diaz C."/>
            <person name="Kozak K."/>
            <person name="Martin S."/>
            <person name="Jiggins C."/>
            <person name="Moest M."/>
            <person name="Warren A I."/>
            <person name="Generalovic N T."/>
            <person name="Byers J.R.P. K."/>
            <person name="Montejo-Kovacevich G."/>
            <person name="Yen C E."/>
        </authorList>
    </citation>
    <scope>NUCLEOTIDE SEQUENCE [LARGE SCALE GENOMIC DNA]</scope>
</reference>
<evidence type="ECO:0000256" key="2">
    <source>
        <dbReference type="ARBA" id="ARBA00022737"/>
    </source>
</evidence>